<evidence type="ECO:0000256" key="1">
    <source>
        <dbReference type="SAM" id="MobiDB-lite"/>
    </source>
</evidence>
<dbReference type="PANTHER" id="PTHR45725">
    <property type="entry name" value="FORMIN HOMOLOGY 2 FAMILY MEMBER"/>
    <property type="match status" value="1"/>
</dbReference>
<dbReference type="EMBL" id="JAKWFO010000005">
    <property type="protein sequence ID" value="KAI9637014.1"/>
    <property type="molecule type" value="Genomic_DNA"/>
</dbReference>
<evidence type="ECO:0000313" key="3">
    <source>
        <dbReference type="Proteomes" id="UP001164286"/>
    </source>
</evidence>
<feature type="compositionally biased region" description="Low complexity" evidence="1">
    <location>
        <begin position="491"/>
        <end position="507"/>
    </location>
</feature>
<reference evidence="2" key="1">
    <citation type="journal article" date="2022" name="G3 (Bethesda)">
        <title>High quality genome of the basidiomycete yeast Dioszegia hungarica PDD-24b-2 isolated from cloud water.</title>
        <authorList>
            <person name="Jarrige D."/>
            <person name="Haridas S."/>
            <person name="Bleykasten-Grosshans C."/>
            <person name="Joly M."/>
            <person name="Nadalig T."/>
            <person name="Sancelme M."/>
            <person name="Vuilleumier S."/>
            <person name="Grigoriev I.V."/>
            <person name="Amato P."/>
            <person name="Bringel F."/>
        </authorList>
    </citation>
    <scope>NUCLEOTIDE SEQUENCE</scope>
    <source>
        <strain evidence="2">PDD-24b-2</strain>
    </source>
</reference>
<protein>
    <submittedName>
        <fullName evidence="2">Uncharacterized protein</fullName>
    </submittedName>
</protein>
<dbReference type="PANTHER" id="PTHR45725:SF18">
    <property type="entry name" value="ORC1-LIKE AAA ATPASE DOMAIN-CONTAINING PROTEIN"/>
    <property type="match status" value="1"/>
</dbReference>
<sequence length="617" mass="66540">MPARKSRPSLTFSTDPADPPVSPPHASASSRISPRPKPAKLKSNSNPFAPLSPDLPENSLTAVAQSLTPSKPTKSGQLRYYPREKLLGIAKKCEKRGWERPKDLVPLETWFGKVTETKSAHLADPAIAAIGHGGASSRRAGAGGGGGGAGAAGGFGEGFGFGGGIGGGRGIGRGGGRNIGLRRQNDSTPSGEMTIQQQMNKLVAKVGGQLPQNDHRENMNHRDGRDGRDNREMRDGRDNRGDRGGQRNLPRNDHHQNNNNNHNRGEWRRDNYNPAPRQHHEDESEPAWMDDAALEDPAVVQHDPLIHFVPGEDMIAKHKAQMKERDLGQRWRFDPAAPPAPPVEVKPKVFNNADYLRPNKVIQEAPEAVEVAQPEPSTAFASRFQRFFAADQAAAAASAAVAVPAPPPSAPPPKADDHASRLMGLLSLSDQGSREPPHPSQMPHHTQPPHMAHPMVSPPPFLPPPQMQHFDHNNPHALLQQLYNPGPPRPHQQQQPPQHQHNQLPPHMMMPPPPPQQQQQQQQGPPPGFGMGMGPGPNMGPYGRPPMPPGYYPGPPGFQSQQQHHMPGPPPQHVLGPGPGPMGPPGLGYGHRPPPGDRQQEILNTLFAGLGPGSGRG</sequence>
<feature type="compositionally biased region" description="Pro residues" evidence="1">
    <location>
        <begin position="543"/>
        <end position="556"/>
    </location>
</feature>
<dbReference type="AlphaFoldDB" id="A0AA38HDN3"/>
<feature type="compositionally biased region" description="Pro residues" evidence="1">
    <location>
        <begin position="456"/>
        <end position="466"/>
    </location>
</feature>
<proteinExistence type="predicted"/>
<keyword evidence="3" id="KW-1185">Reference proteome</keyword>
<gene>
    <name evidence="2" type="ORF">MKK02DRAFT_45725</name>
</gene>
<comment type="caution">
    <text evidence="2">The sequence shown here is derived from an EMBL/GenBank/DDBJ whole genome shotgun (WGS) entry which is preliminary data.</text>
</comment>
<organism evidence="2 3">
    <name type="scientific">Dioszegia hungarica</name>
    <dbReference type="NCBI Taxonomy" id="4972"/>
    <lineage>
        <taxon>Eukaryota</taxon>
        <taxon>Fungi</taxon>
        <taxon>Dikarya</taxon>
        <taxon>Basidiomycota</taxon>
        <taxon>Agaricomycotina</taxon>
        <taxon>Tremellomycetes</taxon>
        <taxon>Tremellales</taxon>
        <taxon>Bulleribasidiaceae</taxon>
        <taxon>Dioszegia</taxon>
    </lineage>
</organism>
<accession>A0AA38HDN3</accession>
<name>A0AA38HDN3_9TREE</name>
<dbReference type="InterPro" id="IPR051425">
    <property type="entry name" value="Formin_Homology"/>
</dbReference>
<dbReference type="GeneID" id="77732783"/>
<feature type="region of interest" description="Disordered" evidence="1">
    <location>
        <begin position="429"/>
        <end position="617"/>
    </location>
</feature>
<feature type="compositionally biased region" description="Basic and acidic residues" evidence="1">
    <location>
        <begin position="213"/>
        <end position="256"/>
    </location>
</feature>
<evidence type="ECO:0000313" key="2">
    <source>
        <dbReference type="EMBL" id="KAI9637014.1"/>
    </source>
</evidence>
<feature type="region of interest" description="Disordered" evidence="1">
    <location>
        <begin position="1"/>
        <end position="60"/>
    </location>
</feature>
<dbReference type="Proteomes" id="UP001164286">
    <property type="component" value="Unassembled WGS sequence"/>
</dbReference>
<feature type="compositionally biased region" description="Low complexity" evidence="1">
    <location>
        <begin position="557"/>
        <end position="566"/>
    </location>
</feature>
<feature type="region of interest" description="Disordered" evidence="1">
    <location>
        <begin position="170"/>
        <end position="194"/>
    </location>
</feature>
<feature type="compositionally biased region" description="Pro residues" evidence="1">
    <location>
        <begin position="567"/>
        <end position="584"/>
    </location>
</feature>
<feature type="region of interest" description="Disordered" evidence="1">
    <location>
        <begin position="209"/>
        <end position="286"/>
    </location>
</feature>
<dbReference type="RefSeq" id="XP_052946791.1">
    <property type="nucleotide sequence ID" value="XM_053093578.1"/>
</dbReference>